<dbReference type="InterPro" id="IPR000719">
    <property type="entry name" value="Prot_kinase_dom"/>
</dbReference>
<feature type="region of interest" description="Disordered" evidence="5">
    <location>
        <begin position="555"/>
        <end position="649"/>
    </location>
</feature>
<reference evidence="8" key="1">
    <citation type="submission" date="2022-01" db="EMBL/GenBank/DDBJ databases">
        <title>Comparative genomics reveals a dynamic genome evolution in the ectomycorrhizal milk-cap (Lactarius) mushrooms.</title>
        <authorList>
            <consortium name="DOE Joint Genome Institute"/>
            <person name="Lebreton A."/>
            <person name="Tang N."/>
            <person name="Kuo A."/>
            <person name="LaButti K."/>
            <person name="Drula E."/>
            <person name="Barry K."/>
            <person name="Clum A."/>
            <person name="Lipzen A."/>
            <person name="Mousain D."/>
            <person name="Ng V."/>
            <person name="Wang R."/>
            <person name="Wang X."/>
            <person name="Dai Y."/>
            <person name="Henrissat B."/>
            <person name="Grigoriev I.V."/>
            <person name="Guerin-Laguette A."/>
            <person name="Yu F."/>
            <person name="Martin F.M."/>
        </authorList>
    </citation>
    <scope>NUCLEOTIDE SEQUENCE</scope>
    <source>
        <strain evidence="8">QP</strain>
    </source>
</reference>
<dbReference type="InterPro" id="IPR008984">
    <property type="entry name" value="SMAD_FHA_dom_sf"/>
</dbReference>
<dbReference type="SUPFAM" id="SSF56112">
    <property type="entry name" value="Protein kinase-like (PK-like)"/>
    <property type="match status" value="1"/>
</dbReference>
<proteinExistence type="inferred from homology"/>
<dbReference type="PANTHER" id="PTHR24347">
    <property type="entry name" value="SERINE/THREONINE-PROTEIN KINASE"/>
    <property type="match status" value="1"/>
</dbReference>
<dbReference type="PROSITE" id="PS50011">
    <property type="entry name" value="PROTEIN_KINASE_DOM"/>
    <property type="match status" value="1"/>
</dbReference>
<keyword evidence="9" id="KW-1185">Reference proteome</keyword>
<accession>A0AAD4LGT9</accession>
<evidence type="ECO:0000256" key="2">
    <source>
        <dbReference type="ARBA" id="ARBA00022741"/>
    </source>
</evidence>
<dbReference type="InterPro" id="IPR000253">
    <property type="entry name" value="FHA_dom"/>
</dbReference>
<evidence type="ECO:0000256" key="1">
    <source>
        <dbReference type="ARBA" id="ARBA00005575"/>
    </source>
</evidence>
<evidence type="ECO:0000313" key="8">
    <source>
        <dbReference type="EMBL" id="KAH8988064.1"/>
    </source>
</evidence>
<keyword evidence="8" id="KW-0418">Kinase</keyword>
<feature type="compositionally biased region" description="Pro residues" evidence="5">
    <location>
        <begin position="453"/>
        <end position="468"/>
    </location>
</feature>
<dbReference type="CDD" id="cd05117">
    <property type="entry name" value="STKc_CAMK"/>
    <property type="match status" value="1"/>
</dbReference>
<dbReference type="PROSITE" id="PS50006">
    <property type="entry name" value="FHA_DOMAIN"/>
    <property type="match status" value="1"/>
</dbReference>
<evidence type="ECO:0000256" key="3">
    <source>
        <dbReference type="ARBA" id="ARBA00022840"/>
    </source>
</evidence>
<dbReference type="Pfam" id="PF00069">
    <property type="entry name" value="Pkinase"/>
    <property type="match status" value="1"/>
</dbReference>
<feature type="compositionally biased region" description="Low complexity" evidence="5">
    <location>
        <begin position="636"/>
        <end position="649"/>
    </location>
</feature>
<evidence type="ECO:0000256" key="5">
    <source>
        <dbReference type="SAM" id="MobiDB-lite"/>
    </source>
</evidence>
<comment type="similarity">
    <text evidence="1">Belongs to the protein kinase superfamily. CAMK Ser/Thr protein kinase family. CHEK2 subfamily.</text>
</comment>
<evidence type="ECO:0000313" key="9">
    <source>
        <dbReference type="Proteomes" id="UP001201163"/>
    </source>
</evidence>
<dbReference type="Proteomes" id="UP001201163">
    <property type="component" value="Unassembled WGS sequence"/>
</dbReference>
<dbReference type="SMART" id="SM00220">
    <property type="entry name" value="S_TKc"/>
    <property type="match status" value="1"/>
</dbReference>
<dbReference type="EMBL" id="JAKELL010000044">
    <property type="protein sequence ID" value="KAH8988064.1"/>
    <property type="molecule type" value="Genomic_DNA"/>
</dbReference>
<dbReference type="Pfam" id="PF00498">
    <property type="entry name" value="FHA"/>
    <property type="match status" value="1"/>
</dbReference>
<dbReference type="GO" id="GO:0005524">
    <property type="term" value="F:ATP binding"/>
    <property type="evidence" value="ECO:0007669"/>
    <property type="project" value="UniProtKB-UniRule"/>
</dbReference>
<comment type="caution">
    <text evidence="8">The sequence shown here is derived from an EMBL/GenBank/DDBJ whole genome shotgun (WGS) entry which is preliminary data.</text>
</comment>
<dbReference type="InterPro" id="IPR008271">
    <property type="entry name" value="Ser/Thr_kinase_AS"/>
</dbReference>
<keyword evidence="2 4" id="KW-0547">Nucleotide-binding</keyword>
<feature type="domain" description="FHA" evidence="6">
    <location>
        <begin position="65"/>
        <end position="119"/>
    </location>
</feature>
<dbReference type="SMART" id="SM00240">
    <property type="entry name" value="FHA"/>
    <property type="match status" value="1"/>
</dbReference>
<dbReference type="GO" id="GO:0004672">
    <property type="term" value="F:protein kinase activity"/>
    <property type="evidence" value="ECO:0007669"/>
    <property type="project" value="InterPro"/>
</dbReference>
<dbReference type="PROSITE" id="PS00107">
    <property type="entry name" value="PROTEIN_KINASE_ATP"/>
    <property type="match status" value="1"/>
</dbReference>
<keyword evidence="3 4" id="KW-0067">ATP-binding</keyword>
<protein>
    <submittedName>
        <fullName evidence="8">Kinase-like domain-containing protein</fullName>
    </submittedName>
</protein>
<feature type="domain" description="Protein kinase" evidence="7">
    <location>
        <begin position="167"/>
        <end position="442"/>
    </location>
</feature>
<dbReference type="SUPFAM" id="SSF49879">
    <property type="entry name" value="SMAD/FHA domain"/>
    <property type="match status" value="1"/>
</dbReference>
<dbReference type="Gene3D" id="2.60.200.20">
    <property type="match status" value="1"/>
</dbReference>
<dbReference type="PROSITE" id="PS00108">
    <property type="entry name" value="PROTEIN_KINASE_ST"/>
    <property type="match status" value="1"/>
</dbReference>
<feature type="binding site" evidence="4">
    <location>
        <position position="196"/>
    </location>
    <ligand>
        <name>ATP</name>
        <dbReference type="ChEBI" id="CHEBI:30616"/>
    </ligand>
</feature>
<evidence type="ECO:0000259" key="7">
    <source>
        <dbReference type="PROSITE" id="PS50011"/>
    </source>
</evidence>
<dbReference type="CDD" id="cd00060">
    <property type="entry name" value="FHA"/>
    <property type="match status" value="1"/>
</dbReference>
<keyword evidence="8" id="KW-0808">Transferase</keyword>
<dbReference type="InterPro" id="IPR011009">
    <property type="entry name" value="Kinase-like_dom_sf"/>
</dbReference>
<dbReference type="Gene3D" id="1.10.510.10">
    <property type="entry name" value="Transferase(Phosphotransferase) domain 1"/>
    <property type="match status" value="1"/>
</dbReference>
<sequence length="649" mass="70168">MEPPAAPMSEHEYAEETQGATQQASQYASLYASSVHPMESPFFGCLQPCNTALRRIDFQKTRPNNSIGRGPTNDFVLPGMRITGFNHCQIIWDGHENSHSQVVVQDSSTNGTWINGTRVQKGHTRILRDGNEIAFGSPMPQQNPLDDYRYIYRHLAPHELTGIHAHYDMAHELGKGSFATVMKAMARETGEWWAVKIIHGNKVRGNNHNHNQNGGGNQYLQSFAREIGILETLDHPNICRLRETFPPEEGHDFYLVLELVEGGDLLDFILKHDGLSEPVSQHITRQMCNALAYIHAKGITHRDLKPENVLLTKDDPPNVKVADFGLAKVVDSLTMLKTMCGTPSYLAPEVVNQTEENKGYDQLVDSWSVGVIVFSMLTNTGPFIEDENEPDMRRRIAERFIDWDTLRFKGVSSPAQDFIHRLLDANPSTRMTLTDALNHPWLSRGAASNAVPAPTPPTTSQPLPPPTSNPAAAHAGIDRNLSDLSELSELPEDAEIEAAEGDIQRDVSMLSAAPSADDMPGVHALNIGSPARGRVRAPLERRSQVLARELAAEVDAGVSPTAAATTPANGSGKRTRDVTGSSDGDVAMGDGGPASGPDSDGAGVAQAPRAAKRGRRSTDDPPPGNGTGRALRSRNAAAPAGAAGGAAPR</sequence>
<name>A0AAD4LGT9_9AGAM</name>
<organism evidence="8 9">
    <name type="scientific">Lactarius akahatsu</name>
    <dbReference type="NCBI Taxonomy" id="416441"/>
    <lineage>
        <taxon>Eukaryota</taxon>
        <taxon>Fungi</taxon>
        <taxon>Dikarya</taxon>
        <taxon>Basidiomycota</taxon>
        <taxon>Agaricomycotina</taxon>
        <taxon>Agaricomycetes</taxon>
        <taxon>Russulales</taxon>
        <taxon>Russulaceae</taxon>
        <taxon>Lactarius</taxon>
    </lineage>
</organism>
<evidence type="ECO:0000256" key="4">
    <source>
        <dbReference type="PROSITE-ProRule" id="PRU10141"/>
    </source>
</evidence>
<dbReference type="AlphaFoldDB" id="A0AAD4LGT9"/>
<feature type="region of interest" description="Disordered" evidence="5">
    <location>
        <begin position="1"/>
        <end position="21"/>
    </location>
</feature>
<evidence type="ECO:0000259" key="6">
    <source>
        <dbReference type="PROSITE" id="PS50006"/>
    </source>
</evidence>
<feature type="region of interest" description="Disordered" evidence="5">
    <location>
        <begin position="446"/>
        <end position="474"/>
    </location>
</feature>
<dbReference type="InterPro" id="IPR017441">
    <property type="entry name" value="Protein_kinase_ATP_BS"/>
</dbReference>
<gene>
    <name evidence="8" type="ORF">EDB92DRAFT_1070246</name>
</gene>
<dbReference type="FunFam" id="1.10.510.10:FF:000571">
    <property type="entry name" value="Maternal embryonic leucine zipper kinase"/>
    <property type="match status" value="1"/>
</dbReference>